<dbReference type="AlphaFoldDB" id="X1HX65"/>
<dbReference type="Pfam" id="PF01261">
    <property type="entry name" value="AP_endonuc_2"/>
    <property type="match status" value="1"/>
</dbReference>
<dbReference type="Gene3D" id="3.20.20.150">
    <property type="entry name" value="Divalent-metal-dependent TIM barrel enzymes"/>
    <property type="match status" value="1"/>
</dbReference>
<feature type="non-terminal residue" evidence="2">
    <location>
        <position position="1"/>
    </location>
</feature>
<reference evidence="2" key="1">
    <citation type="journal article" date="2014" name="Front. Microbiol.">
        <title>High frequency of phylogenetically diverse reductive dehalogenase-homologous genes in deep subseafloor sedimentary metagenomes.</title>
        <authorList>
            <person name="Kawai M."/>
            <person name="Futagami T."/>
            <person name="Toyoda A."/>
            <person name="Takaki Y."/>
            <person name="Nishi S."/>
            <person name="Hori S."/>
            <person name="Arai W."/>
            <person name="Tsubouchi T."/>
            <person name="Morono Y."/>
            <person name="Uchiyama I."/>
            <person name="Ito T."/>
            <person name="Fujiyama A."/>
            <person name="Inagaki F."/>
            <person name="Takami H."/>
        </authorList>
    </citation>
    <scope>NUCLEOTIDE SEQUENCE</scope>
    <source>
        <strain evidence="2">Expedition CK06-06</strain>
    </source>
</reference>
<feature type="domain" description="Xylose isomerase-like TIM barrel" evidence="1">
    <location>
        <begin position="3"/>
        <end position="75"/>
    </location>
</feature>
<proteinExistence type="predicted"/>
<gene>
    <name evidence="2" type="ORF">S03H2_47747</name>
</gene>
<comment type="caution">
    <text evidence="2">The sequence shown here is derived from an EMBL/GenBank/DDBJ whole genome shotgun (WGS) entry which is preliminary data.</text>
</comment>
<accession>X1HX65</accession>
<sequence>RVLVYHNGNFERRKQEGELRNIASEKEIRALKTLSEFAHKRGVQICLENGASSIKELVTMLRKVNRENVGITYDFRACLPLL</sequence>
<organism evidence="2">
    <name type="scientific">marine sediment metagenome</name>
    <dbReference type="NCBI Taxonomy" id="412755"/>
    <lineage>
        <taxon>unclassified sequences</taxon>
        <taxon>metagenomes</taxon>
        <taxon>ecological metagenomes</taxon>
    </lineage>
</organism>
<dbReference type="InterPro" id="IPR013022">
    <property type="entry name" value="Xyl_isomerase-like_TIM-brl"/>
</dbReference>
<name>X1HX65_9ZZZZ</name>
<evidence type="ECO:0000259" key="1">
    <source>
        <dbReference type="Pfam" id="PF01261"/>
    </source>
</evidence>
<evidence type="ECO:0000313" key="2">
    <source>
        <dbReference type="EMBL" id="GAH74037.1"/>
    </source>
</evidence>
<dbReference type="InterPro" id="IPR036237">
    <property type="entry name" value="Xyl_isomerase-like_sf"/>
</dbReference>
<protein>
    <recommendedName>
        <fullName evidence="1">Xylose isomerase-like TIM barrel domain-containing protein</fullName>
    </recommendedName>
</protein>
<dbReference type="EMBL" id="BARU01030054">
    <property type="protein sequence ID" value="GAH74037.1"/>
    <property type="molecule type" value="Genomic_DNA"/>
</dbReference>
<dbReference type="SUPFAM" id="SSF51658">
    <property type="entry name" value="Xylose isomerase-like"/>
    <property type="match status" value="1"/>
</dbReference>